<evidence type="ECO:0000313" key="3">
    <source>
        <dbReference type="Proteomes" id="UP000054565"/>
    </source>
</evidence>
<accession>A0A0J6Y5J6</accession>
<proteinExistence type="predicted"/>
<name>A0A0J6Y5J6_COCIT</name>
<evidence type="ECO:0000313" key="2">
    <source>
        <dbReference type="EMBL" id="KMP02309.1"/>
    </source>
</evidence>
<evidence type="ECO:0000256" key="1">
    <source>
        <dbReference type="SAM" id="MobiDB-lite"/>
    </source>
</evidence>
<dbReference type="Proteomes" id="UP000054565">
    <property type="component" value="Unassembled WGS sequence"/>
</dbReference>
<reference evidence="3" key="1">
    <citation type="journal article" date="2010" name="Genome Res.">
        <title>Population genomic sequencing of Coccidioides fungi reveals recent hybridization and transposon control.</title>
        <authorList>
            <person name="Neafsey D.E."/>
            <person name="Barker B.M."/>
            <person name="Sharpton T.J."/>
            <person name="Stajich J.E."/>
            <person name="Park D.J."/>
            <person name="Whiston E."/>
            <person name="Hung C.-Y."/>
            <person name="McMahan C."/>
            <person name="White J."/>
            <person name="Sykes S."/>
            <person name="Heiman D."/>
            <person name="Young S."/>
            <person name="Zeng Q."/>
            <person name="Abouelleil A."/>
            <person name="Aftuck L."/>
            <person name="Bessette D."/>
            <person name="Brown A."/>
            <person name="FitzGerald M."/>
            <person name="Lui A."/>
            <person name="Macdonald J.P."/>
            <person name="Priest M."/>
            <person name="Orbach M.J."/>
            <person name="Galgiani J.N."/>
            <person name="Kirkland T.N."/>
            <person name="Cole G.T."/>
            <person name="Birren B.W."/>
            <person name="Henn M.R."/>
            <person name="Taylor J.W."/>
            <person name="Rounsley S.D."/>
        </authorList>
    </citation>
    <scope>NUCLEOTIDE SEQUENCE [LARGE SCALE GENOMIC DNA]</scope>
    <source>
        <strain evidence="3">RMSCC 2394</strain>
    </source>
</reference>
<gene>
    <name evidence="2" type="ORF">CIRG_10132</name>
</gene>
<protein>
    <submittedName>
        <fullName evidence="2">Uncharacterized protein</fullName>
    </submittedName>
</protein>
<sequence>MSFFLSDDDVAEGSVEPSWVKSHSRLPADRSTLSVEIASSSTRPFVQRSPVPAPLRWADTLPDFLHFNDDDVPECFLRYHRVVMKAITVFSDQEPRHKNKLPSTFRPVAILIMLDWDIRSLHRLSPPVPSSERSTEPCAPGVPTV</sequence>
<dbReference type="EMBL" id="DS028102">
    <property type="protein sequence ID" value="KMP02309.1"/>
    <property type="molecule type" value="Genomic_DNA"/>
</dbReference>
<dbReference type="AlphaFoldDB" id="A0A0J6Y5J6"/>
<feature type="region of interest" description="Disordered" evidence="1">
    <location>
        <begin position="125"/>
        <end position="145"/>
    </location>
</feature>
<organism evidence="2 3">
    <name type="scientific">Coccidioides immitis RMSCC 2394</name>
    <dbReference type="NCBI Taxonomy" id="404692"/>
    <lineage>
        <taxon>Eukaryota</taxon>
        <taxon>Fungi</taxon>
        <taxon>Dikarya</taxon>
        <taxon>Ascomycota</taxon>
        <taxon>Pezizomycotina</taxon>
        <taxon>Eurotiomycetes</taxon>
        <taxon>Eurotiomycetidae</taxon>
        <taxon>Onygenales</taxon>
        <taxon>Onygenaceae</taxon>
        <taxon>Coccidioides</taxon>
    </lineage>
</organism>